<keyword evidence="1" id="KW-0472">Membrane</keyword>
<name>A0AAN4Y705_ASPOZ</name>
<keyword evidence="1" id="KW-1133">Transmembrane helix</keyword>
<evidence type="ECO:0000313" key="3">
    <source>
        <dbReference type="Proteomes" id="UP001165205"/>
    </source>
</evidence>
<comment type="caution">
    <text evidence="2">The sequence shown here is derived from an EMBL/GenBank/DDBJ whole genome shotgun (WGS) entry which is preliminary data.</text>
</comment>
<protein>
    <submittedName>
        <fullName evidence="2">Unnamed protein product</fullName>
    </submittedName>
</protein>
<dbReference type="EMBL" id="BSYA01000007">
    <property type="protein sequence ID" value="GMG23855.1"/>
    <property type="molecule type" value="Genomic_DNA"/>
</dbReference>
<organism evidence="2 3">
    <name type="scientific">Aspergillus oryzae</name>
    <name type="common">Yellow koji mold</name>
    <dbReference type="NCBI Taxonomy" id="5062"/>
    <lineage>
        <taxon>Eukaryota</taxon>
        <taxon>Fungi</taxon>
        <taxon>Dikarya</taxon>
        <taxon>Ascomycota</taxon>
        <taxon>Pezizomycotina</taxon>
        <taxon>Eurotiomycetes</taxon>
        <taxon>Eurotiomycetidae</taxon>
        <taxon>Eurotiales</taxon>
        <taxon>Aspergillaceae</taxon>
        <taxon>Aspergillus</taxon>
        <taxon>Aspergillus subgen. Circumdati</taxon>
    </lineage>
</organism>
<evidence type="ECO:0000313" key="2">
    <source>
        <dbReference type="EMBL" id="GMG23855.1"/>
    </source>
</evidence>
<accession>A0AAN4Y705</accession>
<reference evidence="2" key="1">
    <citation type="submission" date="2023-04" db="EMBL/GenBank/DDBJ databases">
        <title>Aspergillus oryzae NBRC 4228.</title>
        <authorList>
            <person name="Ichikawa N."/>
            <person name="Sato H."/>
            <person name="Tonouchi N."/>
        </authorList>
    </citation>
    <scope>NUCLEOTIDE SEQUENCE</scope>
    <source>
        <strain evidence="2">NBRC 4228</strain>
    </source>
</reference>
<dbReference type="AlphaFoldDB" id="A0AAN4Y705"/>
<evidence type="ECO:0000256" key="1">
    <source>
        <dbReference type="SAM" id="Phobius"/>
    </source>
</evidence>
<gene>
    <name evidence="2" type="ORF">Aory04_000121600</name>
</gene>
<sequence length="123" mass="13759">MGDPCQSTNWVSLGGLEWLAGFSVSGAKRKPLLVGAPSCELHGATIRLGKNKTYVTLESLSKYRRIQRSYLFRLILGMCKWILIQLAQYESLFHRDYVVEGFGYGPANPRTGLCELVISMVMV</sequence>
<keyword evidence="1" id="KW-0812">Transmembrane</keyword>
<feature type="transmembrane region" description="Helical" evidence="1">
    <location>
        <begin position="70"/>
        <end position="89"/>
    </location>
</feature>
<dbReference type="Proteomes" id="UP001165205">
    <property type="component" value="Unassembled WGS sequence"/>
</dbReference>
<proteinExistence type="predicted"/>